<dbReference type="EMBL" id="SRMA01026598">
    <property type="protein sequence ID" value="TRY81783.1"/>
    <property type="molecule type" value="Genomic_DNA"/>
</dbReference>
<dbReference type="STRING" id="623744.A0A553PVR5"/>
<evidence type="ECO:0000313" key="2">
    <source>
        <dbReference type="Proteomes" id="UP000316079"/>
    </source>
</evidence>
<comment type="caution">
    <text evidence="1">The sequence shown here is derived from an EMBL/GenBank/DDBJ whole genome shotgun (WGS) entry which is preliminary data.</text>
</comment>
<organism evidence="1 2">
    <name type="scientific">Danionella cerebrum</name>
    <dbReference type="NCBI Taxonomy" id="2873325"/>
    <lineage>
        <taxon>Eukaryota</taxon>
        <taxon>Metazoa</taxon>
        <taxon>Chordata</taxon>
        <taxon>Craniata</taxon>
        <taxon>Vertebrata</taxon>
        <taxon>Euteleostomi</taxon>
        <taxon>Actinopterygii</taxon>
        <taxon>Neopterygii</taxon>
        <taxon>Teleostei</taxon>
        <taxon>Ostariophysi</taxon>
        <taxon>Cypriniformes</taxon>
        <taxon>Danionidae</taxon>
        <taxon>Danioninae</taxon>
        <taxon>Danionella</taxon>
    </lineage>
</organism>
<dbReference type="Proteomes" id="UP000316079">
    <property type="component" value="Unassembled WGS sequence"/>
</dbReference>
<name>A0A553PVR5_9TELE</name>
<gene>
    <name evidence="1" type="ORF">DNTS_007935</name>
</gene>
<dbReference type="AlphaFoldDB" id="A0A553PVR5"/>
<accession>A0A553PVR5</accession>
<proteinExistence type="predicted"/>
<keyword evidence="2" id="KW-1185">Reference proteome</keyword>
<protein>
    <submittedName>
        <fullName evidence="1">Uncharacterized protein</fullName>
    </submittedName>
</protein>
<sequence>MLLSALLARVNLSKSRLFKSLIINFKKKGREKEQLDTTLKFEYLSSLNVQLLPALASCASTAQRGAGDLRWSRIAPHLRAQDGCTYRIMNRWQTDNKVPHAPAPVPFTFHPASVLWGGVMGEPLAPWPKAASLPPLYKHTLEARCATQTHIKKEKQSRTREAMLFESFDLVSALATLAACLVSMALLLAVSQQLWQLRWTATRDKSCKLPMPKGSMGFPIIGETCHWFFQHGVAPFSPLERTSNPSNSLLSVGTGDGVKVEGAWQQEWEEEVKGEPIPFAQPHLACMHLSRGISPLYRWRICQKFPYLIPFLASAVMHPSGDGPTHTSLWGSRWRAAPCAVTCRSEPINTAAPDEAHTDTFIQKELRTRPSPTPKKHIEVIQIAMKRHPLVPHTGPPCPGQPELI</sequence>
<evidence type="ECO:0000313" key="1">
    <source>
        <dbReference type="EMBL" id="TRY81783.1"/>
    </source>
</evidence>
<dbReference type="OrthoDB" id="1372046at2759"/>
<reference evidence="1 2" key="1">
    <citation type="journal article" date="2019" name="Sci. Data">
        <title>Hybrid genome assembly and annotation of Danionella translucida.</title>
        <authorList>
            <person name="Kadobianskyi M."/>
            <person name="Schulze L."/>
            <person name="Schuelke M."/>
            <person name="Judkewitz B."/>
        </authorList>
    </citation>
    <scope>NUCLEOTIDE SEQUENCE [LARGE SCALE GENOMIC DNA]</scope>
    <source>
        <strain evidence="1 2">Bolton</strain>
    </source>
</reference>